<dbReference type="SMART" id="SM00710">
    <property type="entry name" value="PbH1"/>
    <property type="match status" value="4"/>
</dbReference>
<evidence type="ECO:0000313" key="2">
    <source>
        <dbReference type="EMBL" id="VGO15334.1"/>
    </source>
</evidence>
<feature type="chain" id="PRO_5025632682" description="Right handed beta helix domain-containing protein" evidence="1">
    <location>
        <begin position="22"/>
        <end position="470"/>
    </location>
</feature>
<dbReference type="AlphaFoldDB" id="A0A6C2U7D5"/>
<evidence type="ECO:0000313" key="3">
    <source>
        <dbReference type="Proteomes" id="UP000366872"/>
    </source>
</evidence>
<name>A0A6C2U7D5_PONDE</name>
<protein>
    <recommendedName>
        <fullName evidence="4">Right handed beta helix domain-containing protein</fullName>
    </recommendedName>
</protein>
<keyword evidence="3" id="KW-1185">Reference proteome</keyword>
<evidence type="ECO:0008006" key="4">
    <source>
        <dbReference type="Google" id="ProtNLM"/>
    </source>
</evidence>
<dbReference type="InterPro" id="IPR011050">
    <property type="entry name" value="Pectin_lyase_fold/virulence"/>
</dbReference>
<gene>
    <name evidence="2" type="ORF">PDESU_03917</name>
</gene>
<organism evidence="2 3">
    <name type="scientific">Pontiella desulfatans</name>
    <dbReference type="NCBI Taxonomy" id="2750659"/>
    <lineage>
        <taxon>Bacteria</taxon>
        <taxon>Pseudomonadati</taxon>
        <taxon>Kiritimatiellota</taxon>
        <taxon>Kiritimatiellia</taxon>
        <taxon>Kiritimatiellales</taxon>
        <taxon>Pontiellaceae</taxon>
        <taxon>Pontiella</taxon>
    </lineage>
</organism>
<dbReference type="InterPro" id="IPR012334">
    <property type="entry name" value="Pectin_lyas_fold"/>
</dbReference>
<dbReference type="InterPro" id="IPR006626">
    <property type="entry name" value="PbH1"/>
</dbReference>
<dbReference type="EMBL" id="CAAHFG010000002">
    <property type="protein sequence ID" value="VGO15334.1"/>
    <property type="molecule type" value="Genomic_DNA"/>
</dbReference>
<reference evidence="2 3" key="1">
    <citation type="submission" date="2019-04" db="EMBL/GenBank/DDBJ databases">
        <authorList>
            <person name="Van Vliet M D."/>
        </authorList>
    </citation>
    <scope>NUCLEOTIDE SEQUENCE [LARGE SCALE GENOMIC DNA]</scope>
    <source>
        <strain evidence="2 3">F1</strain>
    </source>
</reference>
<proteinExistence type="predicted"/>
<dbReference type="RefSeq" id="WP_136080906.1">
    <property type="nucleotide sequence ID" value="NZ_CAAHFG010000002.1"/>
</dbReference>
<dbReference type="SUPFAM" id="SSF51126">
    <property type="entry name" value="Pectin lyase-like"/>
    <property type="match status" value="1"/>
</dbReference>
<accession>A0A6C2U7D5</accession>
<feature type="signal peptide" evidence="1">
    <location>
        <begin position="1"/>
        <end position="21"/>
    </location>
</feature>
<keyword evidence="1" id="KW-0732">Signal</keyword>
<dbReference type="Proteomes" id="UP000366872">
    <property type="component" value="Unassembled WGS sequence"/>
</dbReference>
<dbReference type="Gene3D" id="2.160.20.10">
    <property type="entry name" value="Single-stranded right-handed beta-helix, Pectin lyase-like"/>
    <property type="match status" value="1"/>
</dbReference>
<evidence type="ECO:0000256" key="1">
    <source>
        <dbReference type="SAM" id="SignalP"/>
    </source>
</evidence>
<sequence length="470" mass="50883">MNVRTILVAAGLLLAGVCVQAAPVEIDSLEELADYARRDNVSVRLKPGVYELNDASLGRELDLKLYKGDTPTRDYPAAALLLFSGNHSTYDLSGAEIRLDTKLHQAFWKRKLFEVFVTGNRNTIEGLTVRDVGEEVPSDSAIMLTVMGDDNTISKADLFIHGSSPYGYGHLLGKGGGALVPLHKHSSFLIAGKNTKVLGCKVVTHGFGHGIVMQGAVDTLIKDCYVEGEMRTTDEMLAETSGLAFDVGFKSDYPPGTIVPGQIKCLAEDGIRTYAYGSLVGRSTERVIVENCVIKHMRSGVALGAERGPSTVTGTTVIGCQERGYSIGSNGVIEHCKGDAMYGPLLTFLGARTKNCTIDLELMPETNAFPVTRLLEVNGTGHTITVRNHEGKRRRKETPFVFGESDWGDIHLFRAPDSDPSNYSGAYSCTLTNQTGMPIVFSELSENCTVVTDGRIQKKGGKNNKVVKVR</sequence>